<reference evidence="1 2" key="1">
    <citation type="journal article" date="2014" name="Genome Announc.">
        <title>Genome Sequence of the Microsporidian Species Nematocida sp1 Strain ERTm6 (ATCC PRA-372).</title>
        <authorList>
            <person name="Bakowski M.A."/>
            <person name="Priest M."/>
            <person name="Young S."/>
            <person name="Cuomo C.A."/>
            <person name="Troemel E.R."/>
        </authorList>
    </citation>
    <scope>NUCLEOTIDE SEQUENCE [LARGE SCALE GENOMIC DNA]</scope>
    <source>
        <strain evidence="1 2">ERTm6</strain>
    </source>
</reference>
<dbReference type="RefSeq" id="XP_052904375.1">
    <property type="nucleotide sequence ID" value="XM_053049425.1"/>
</dbReference>
<protein>
    <submittedName>
        <fullName evidence="1">Uncharacterized protein</fullName>
    </submittedName>
</protein>
<name>A0A086J102_NEMA1</name>
<comment type="caution">
    <text evidence="1">The sequence shown here is derived from an EMBL/GenBank/DDBJ whole genome shotgun (WGS) entry which is preliminary data.</text>
</comment>
<dbReference type="AlphaFoldDB" id="A0A086J102"/>
<dbReference type="GeneID" id="77676779"/>
<organism evidence="1 2">
    <name type="scientific">Nematocida ausubeli (strain ATCC PRA-371 / ERTm2)</name>
    <name type="common">Nematode killer fungus</name>
    <dbReference type="NCBI Taxonomy" id="1913371"/>
    <lineage>
        <taxon>Eukaryota</taxon>
        <taxon>Fungi</taxon>
        <taxon>Fungi incertae sedis</taxon>
        <taxon>Microsporidia</taxon>
        <taxon>Nematocida</taxon>
    </lineage>
</organism>
<sequence length="560" mass="64072">MTISLRSIEERNLTEGNQNLDSSTSKRSDPHILLNLSELPNEQPAGTELKLSFRVDEVLNKIKVDEFDCKNIMTLNASMEKHFIAAERLRNSIYFSNKIPHETKEYLSIIAYDLALKSLRSNSILAQLYNILTAHSITKEEEEYIKVHMTELFIEDVHTKESMPTLKNLLLQKINTIYPYFSSITDTLMPDFLRMHAIYTELAVNTELLREKNTLSADLNIIIAADKLFNSKPSLKNGINRHTSDDDIDSLFPEYWERIYNSPGYEFTEDNMYDLETNSTALAEYCVNYAANNPDHLNKMATALLNSSNEPAVKKHIFDIHKQVDLSLIRALHRHKKAIFNGNTVLVSIIDAIHSLLHYSVNEVIMKEKNNSTFKCEYARYNEKITTGLYNYLYNLESILKTIYASDLPKRALDNSNHIRRLQEITEQCLKMLKDSSAELLEEIYSAGHRMTSEEMEEIEDNYTYYPGLIRDLIAIVDRELETLSKAQIKYIARTVNPYTMALEKSMERSIDSLSKNEQIPKESANNAGTSIFRSVSLGGLGALSLLISTVSLINITKTN</sequence>
<keyword evidence="2" id="KW-1185">Reference proteome</keyword>
<evidence type="ECO:0000313" key="2">
    <source>
        <dbReference type="Proteomes" id="UP000054524"/>
    </source>
</evidence>
<gene>
    <name evidence="1" type="ORF">NESG_01806</name>
</gene>
<dbReference type="EMBL" id="AKIJ01000004">
    <property type="protein sequence ID" value="KFG25820.1"/>
    <property type="molecule type" value="Genomic_DNA"/>
</dbReference>
<proteinExistence type="predicted"/>
<accession>A0A086J102</accession>
<dbReference type="HOGENOM" id="CLU_486692_0_0_1"/>
<evidence type="ECO:0000313" key="1">
    <source>
        <dbReference type="EMBL" id="KFG25820.1"/>
    </source>
</evidence>
<dbReference type="Proteomes" id="UP000054524">
    <property type="component" value="Unassembled WGS sequence"/>
</dbReference>